<keyword evidence="13" id="KW-1185">Reference proteome</keyword>
<evidence type="ECO:0000313" key="13">
    <source>
        <dbReference type="Proteomes" id="UP000490939"/>
    </source>
</evidence>
<feature type="region of interest" description="Disordered" evidence="8">
    <location>
        <begin position="211"/>
        <end position="247"/>
    </location>
</feature>
<comment type="subcellular location">
    <subcellularLocation>
        <location evidence="2">Nucleus</location>
        <location evidence="2">Nucleolus</location>
    </subcellularLocation>
</comment>
<feature type="compositionally biased region" description="Polar residues" evidence="8">
    <location>
        <begin position="55"/>
        <end position="69"/>
    </location>
</feature>
<dbReference type="PANTHER" id="PTHR13243">
    <property type="entry name" value="HSPC111 PROTEIN-RELATED"/>
    <property type="match status" value="1"/>
</dbReference>
<dbReference type="EMBL" id="WNWR01000175">
    <property type="protein sequence ID" value="KAE9989647.1"/>
    <property type="molecule type" value="Genomic_DNA"/>
</dbReference>
<dbReference type="EMBL" id="WNWS01000075">
    <property type="protein sequence ID" value="KAE9982475.1"/>
    <property type="molecule type" value="Genomic_DNA"/>
</dbReference>
<evidence type="ECO:0000256" key="1">
    <source>
        <dbReference type="ARBA" id="ARBA00002889"/>
    </source>
</evidence>
<evidence type="ECO:0000256" key="8">
    <source>
        <dbReference type="SAM" id="MobiDB-lite"/>
    </source>
</evidence>
<evidence type="ECO:0000256" key="4">
    <source>
        <dbReference type="ARBA" id="ARBA00011187"/>
    </source>
</evidence>
<dbReference type="GO" id="GO:1990904">
    <property type="term" value="C:ribonucleoprotein complex"/>
    <property type="evidence" value="ECO:0007669"/>
    <property type="project" value="UniProtKB-KW"/>
</dbReference>
<evidence type="ECO:0000256" key="7">
    <source>
        <dbReference type="ARBA" id="ARBA00023274"/>
    </source>
</evidence>
<evidence type="ECO:0000313" key="12">
    <source>
        <dbReference type="Proteomes" id="UP000447873"/>
    </source>
</evidence>
<dbReference type="Proteomes" id="UP000447873">
    <property type="component" value="Unassembled WGS sequence"/>
</dbReference>
<evidence type="ECO:0000313" key="10">
    <source>
        <dbReference type="EMBL" id="KAE9982475.1"/>
    </source>
</evidence>
<comment type="subunit">
    <text evidence="4">Component of the pre-66S ribosomal particle.</text>
</comment>
<dbReference type="Pfam" id="PF09420">
    <property type="entry name" value="Nop16"/>
    <property type="match status" value="1"/>
</dbReference>
<dbReference type="Proteomes" id="UP000490939">
    <property type="component" value="Unassembled WGS sequence"/>
</dbReference>
<evidence type="ECO:0000256" key="2">
    <source>
        <dbReference type="ARBA" id="ARBA00004604"/>
    </source>
</evidence>
<dbReference type="PANTHER" id="PTHR13243:SF1">
    <property type="entry name" value="NUCLEOLAR PROTEIN 16"/>
    <property type="match status" value="1"/>
</dbReference>
<feature type="compositionally biased region" description="Basic residues" evidence="8">
    <location>
        <begin position="8"/>
        <end position="28"/>
    </location>
</feature>
<dbReference type="GO" id="GO:0005730">
    <property type="term" value="C:nucleolus"/>
    <property type="evidence" value="ECO:0007669"/>
    <property type="project" value="UniProtKB-SubCell"/>
</dbReference>
<evidence type="ECO:0000256" key="5">
    <source>
        <dbReference type="ARBA" id="ARBA00015522"/>
    </source>
</evidence>
<protein>
    <recommendedName>
        <fullName evidence="5">Nucleolar protein 16</fullName>
    </recommendedName>
</protein>
<gene>
    <name evidence="9" type="ORF">BLS_005621</name>
    <name evidence="11" type="ORF">EG327_002410</name>
    <name evidence="10" type="ORF">EG328_010865</name>
</gene>
<comment type="function">
    <text evidence="1">Involved in the biogenesis of the 60S ribosomal subunit.</text>
</comment>
<feature type="compositionally biased region" description="Basic and acidic residues" evidence="8">
    <location>
        <begin position="220"/>
        <end position="233"/>
    </location>
</feature>
<accession>A0A8H3V5L0</accession>
<evidence type="ECO:0000313" key="9">
    <source>
        <dbReference type="EMBL" id="KAE9968887.1"/>
    </source>
</evidence>
<dbReference type="InterPro" id="IPR019002">
    <property type="entry name" value="Ribosome_biogenesis_Nop16"/>
</dbReference>
<dbReference type="GO" id="GO:0042273">
    <property type="term" value="P:ribosomal large subunit biogenesis"/>
    <property type="evidence" value="ECO:0007669"/>
    <property type="project" value="TreeGrafter"/>
</dbReference>
<reference evidence="10 12" key="1">
    <citation type="submission" date="2018-12" db="EMBL/GenBank/DDBJ databases">
        <title>Venturia inaequalis Genome Resource.</title>
        <authorList>
            <person name="Lichtner F.J."/>
        </authorList>
    </citation>
    <scope>NUCLEOTIDE SEQUENCE [LARGE SCALE GENOMIC DNA]</scope>
    <source>
        <strain evidence="10 12">120213</strain>
        <strain evidence="9">Bline_iso_100314</strain>
        <strain evidence="11 13">DMI_063113</strain>
    </source>
</reference>
<feature type="region of interest" description="Disordered" evidence="8">
    <location>
        <begin position="54"/>
        <end position="79"/>
    </location>
</feature>
<dbReference type="Proteomes" id="UP000433883">
    <property type="component" value="Unassembled WGS sequence"/>
</dbReference>
<evidence type="ECO:0000256" key="6">
    <source>
        <dbReference type="ARBA" id="ARBA00023242"/>
    </source>
</evidence>
<evidence type="ECO:0000256" key="3">
    <source>
        <dbReference type="ARBA" id="ARBA00008479"/>
    </source>
</evidence>
<dbReference type="EMBL" id="WNWQ01000392">
    <property type="protein sequence ID" value="KAE9968887.1"/>
    <property type="molecule type" value="Genomic_DNA"/>
</dbReference>
<evidence type="ECO:0000313" key="11">
    <source>
        <dbReference type="EMBL" id="KAE9989647.1"/>
    </source>
</evidence>
<sequence length="247" mass="28064">MGRELQKKKNRSSLPKKRQNPKSKKKILHNPIIAANWTQGATLRQNYKRLGLASKLNSSTGGKQKTALNVDSDGEDQDMADDTFAIKPTLQPADIEPQTVRITRDQETGAILSVFDDENVPNPLNDPLNELEDTPMMRFNSLGFVPKRRGGAKETDVTRQLEEYALSGVERAKRGQSKGEEEWVQNLIDKYGDDYKGMFWDKKLNPMQQSMGDLKKRVKKYQERQAKEAEKAQKAAQMETQQEPIEA</sequence>
<organism evidence="10 12">
    <name type="scientific">Venturia inaequalis</name>
    <name type="common">Apple scab fungus</name>
    <dbReference type="NCBI Taxonomy" id="5025"/>
    <lineage>
        <taxon>Eukaryota</taxon>
        <taxon>Fungi</taxon>
        <taxon>Dikarya</taxon>
        <taxon>Ascomycota</taxon>
        <taxon>Pezizomycotina</taxon>
        <taxon>Dothideomycetes</taxon>
        <taxon>Pleosporomycetidae</taxon>
        <taxon>Venturiales</taxon>
        <taxon>Venturiaceae</taxon>
        <taxon>Venturia</taxon>
    </lineage>
</organism>
<keyword evidence="6" id="KW-0539">Nucleus</keyword>
<dbReference type="OrthoDB" id="285729at2759"/>
<comment type="similarity">
    <text evidence="3">Belongs to the NOP16 family.</text>
</comment>
<feature type="region of interest" description="Disordered" evidence="8">
    <location>
        <begin position="1"/>
        <end position="28"/>
    </location>
</feature>
<proteinExistence type="inferred from homology"/>
<name>A0A8H3V5L0_VENIN</name>
<comment type="caution">
    <text evidence="10">The sequence shown here is derived from an EMBL/GenBank/DDBJ whole genome shotgun (WGS) entry which is preliminary data.</text>
</comment>
<dbReference type="AlphaFoldDB" id="A0A8H3V5L0"/>
<feature type="compositionally biased region" description="Low complexity" evidence="8">
    <location>
        <begin position="234"/>
        <end position="247"/>
    </location>
</feature>
<keyword evidence="7" id="KW-0687">Ribonucleoprotein</keyword>